<dbReference type="GO" id="GO:0034080">
    <property type="term" value="P:CENP-A containing chromatin assembly"/>
    <property type="evidence" value="ECO:0007669"/>
    <property type="project" value="TreeGrafter"/>
</dbReference>
<dbReference type="GO" id="GO:0005634">
    <property type="term" value="C:nucleus"/>
    <property type="evidence" value="ECO:0007669"/>
    <property type="project" value="UniProtKB-SubCell"/>
</dbReference>
<evidence type="ECO:0000256" key="3">
    <source>
        <dbReference type="ARBA" id="ARBA00005470"/>
    </source>
</evidence>
<dbReference type="EMBL" id="CAJHIT010000005">
    <property type="protein sequence ID" value="CAD6502185.1"/>
    <property type="molecule type" value="Genomic_DNA"/>
</dbReference>
<evidence type="ECO:0000256" key="4">
    <source>
        <dbReference type="ARBA" id="ARBA00022454"/>
    </source>
</evidence>
<dbReference type="PANTHER" id="PTHR48208">
    <property type="entry name" value="CENTROMERE PROTEIN I"/>
    <property type="match status" value="1"/>
</dbReference>
<evidence type="ECO:0000313" key="7">
    <source>
        <dbReference type="EMBL" id="CAD6502185.1"/>
    </source>
</evidence>
<gene>
    <name evidence="7" type="ORF">BGTH12_LOCUS3543</name>
</gene>
<dbReference type="GO" id="GO:0000070">
    <property type="term" value="P:mitotic sister chromatid segregation"/>
    <property type="evidence" value="ECO:0007669"/>
    <property type="project" value="TreeGrafter"/>
</dbReference>
<proteinExistence type="inferred from homology"/>
<comment type="similarity">
    <text evidence="3">Belongs to the CENP-I/CTF3 family.</text>
</comment>
<accession>A0A9W4D6F0</accession>
<dbReference type="InterPro" id="IPR012485">
    <property type="entry name" value="CENP-I"/>
</dbReference>
<evidence type="ECO:0000256" key="6">
    <source>
        <dbReference type="ARBA" id="ARBA00023328"/>
    </source>
</evidence>
<keyword evidence="4" id="KW-0158">Chromosome</keyword>
<dbReference type="PANTHER" id="PTHR48208:SF2">
    <property type="entry name" value="CENTROMERE PROTEIN I"/>
    <property type="match status" value="1"/>
</dbReference>
<evidence type="ECO:0000256" key="2">
    <source>
        <dbReference type="ARBA" id="ARBA00004584"/>
    </source>
</evidence>
<reference evidence="7" key="1">
    <citation type="submission" date="2020-10" db="EMBL/GenBank/DDBJ databases">
        <authorList>
            <person name="Muller C M."/>
        </authorList>
    </citation>
    <scope>NUCLEOTIDE SEQUENCE</scope>
    <source>
        <strain evidence="7">THUN-12</strain>
    </source>
</reference>
<protein>
    <submittedName>
        <fullName evidence="7">BgTH12-02424</fullName>
    </submittedName>
</protein>
<keyword evidence="5" id="KW-0539">Nucleus</keyword>
<dbReference type="AlphaFoldDB" id="A0A9W4D6F0"/>
<evidence type="ECO:0000256" key="1">
    <source>
        <dbReference type="ARBA" id="ARBA00004123"/>
    </source>
</evidence>
<evidence type="ECO:0000256" key="5">
    <source>
        <dbReference type="ARBA" id="ARBA00023242"/>
    </source>
</evidence>
<organism evidence="7 8">
    <name type="scientific">Blumeria graminis f. sp. triticale</name>
    <dbReference type="NCBI Taxonomy" id="1689686"/>
    <lineage>
        <taxon>Eukaryota</taxon>
        <taxon>Fungi</taxon>
        <taxon>Dikarya</taxon>
        <taxon>Ascomycota</taxon>
        <taxon>Pezizomycotina</taxon>
        <taxon>Leotiomycetes</taxon>
        <taxon>Erysiphales</taxon>
        <taxon>Erysiphaceae</taxon>
        <taxon>Blumeria</taxon>
    </lineage>
</organism>
<dbReference type="Proteomes" id="UP000683417">
    <property type="component" value="Unassembled WGS sequence"/>
</dbReference>
<comment type="subcellular location">
    <subcellularLocation>
        <location evidence="2">Chromosome</location>
        <location evidence="2">Centromere</location>
    </subcellularLocation>
    <subcellularLocation>
        <location evidence="1">Nucleus</location>
    </subcellularLocation>
</comment>
<name>A0A9W4D6F0_BLUGR</name>
<keyword evidence="6" id="KW-0137">Centromere</keyword>
<sequence length="716" mass="80982">MSVQETEYGNIDDATELLEQLSLKPPSQRKIKISNLVEHVCLIFSAEGLSNTVLSRIIDIITLPNELDQASRCKLILNLYPTDKVPSNIIFNVVSSLGHGQSKPLFTTQSALLKWLAFIYDIIEDHKAFSKVYSVLFNLLDTVAIRSHICKLLCLVTQRKHVQPFRIQLLMELNRQFGNESALIKLMQVFKGQFPDIILGPMIPGNSNIFTEKDQEWRERLFRIQKDKNVAVGFQKISSIIPSAYTANTRENSIILEDMRGFPDLVNNLENIEAPNQLVAVLGTPIIQKYLLLKPSESCFERIDNWLLAFFEEELECRIWETSRIVEMLQAILHYTQYTKILPSACLKYFDVMLTSWDGIQGRDIILNLLAYLPLDTSRSVLDSIFRRLEEAILDEGIESKLAILGFYSNLLRYWFACLLANPEKSQAAASTINAIVVHANELALTVIQANHDVPNISFALKFYETASFLAGNTRLRNKLDLIIPPLEAIYMMCFTLSISILDRVCAMLVTYKTAFQLIVDQGNSDTNITQDKIDSARLQIMRLNSCLVDLCNCFWHSKAFNTSDTNALGCLLSSQVQKTLKDYVAYLGNSFELSAMFGLSLSPVTFLMARSYLEEKEKSVNQSEKHRGVITPASLQLLQLKGGLDISWKEFRLGMLQSLEQKGVTGMPGLIYSTLKQFKPVVSRDPDVPDGEKNSVGNVVEHLFDTVHEDEKSEV</sequence>
<dbReference type="GO" id="GO:0000939">
    <property type="term" value="C:inner kinetochore"/>
    <property type="evidence" value="ECO:0007669"/>
    <property type="project" value="TreeGrafter"/>
</dbReference>
<dbReference type="CDD" id="cd22647">
    <property type="entry name" value="CTF3_NTD_HEAT"/>
    <property type="match status" value="1"/>
</dbReference>
<comment type="caution">
    <text evidence="7">The sequence shown here is derived from an EMBL/GenBank/DDBJ whole genome shotgun (WGS) entry which is preliminary data.</text>
</comment>
<evidence type="ECO:0000313" key="8">
    <source>
        <dbReference type="Proteomes" id="UP000683417"/>
    </source>
</evidence>
<dbReference type="Pfam" id="PF07778">
    <property type="entry name" value="CENP-I"/>
    <property type="match status" value="2"/>
</dbReference>